<dbReference type="Gene3D" id="1.25.10.10">
    <property type="entry name" value="Leucine-rich Repeat Variant"/>
    <property type="match status" value="1"/>
</dbReference>
<dbReference type="AlphaFoldDB" id="A0A832ZEP7"/>
<reference evidence="1" key="1">
    <citation type="journal article" date="2020" name="ISME J.">
        <title>Gammaproteobacteria mediating utilization of methyl-, sulfur- and petroleum organic compounds in deep ocean hydrothermal plumes.</title>
        <authorList>
            <person name="Zhou Z."/>
            <person name="Liu Y."/>
            <person name="Pan J."/>
            <person name="Cron B.R."/>
            <person name="Toner B.M."/>
            <person name="Anantharaman K."/>
            <person name="Breier J.A."/>
            <person name="Dick G.J."/>
            <person name="Li M."/>
        </authorList>
    </citation>
    <scope>NUCLEOTIDE SEQUENCE</scope>
    <source>
        <strain evidence="1">SZUA-1451</strain>
    </source>
</reference>
<dbReference type="InterPro" id="IPR016024">
    <property type="entry name" value="ARM-type_fold"/>
</dbReference>
<accession>A0A832ZEP7</accession>
<protein>
    <recommendedName>
        <fullName evidence="3">TOG domain-containing protein</fullName>
    </recommendedName>
</protein>
<name>A0A832ZEP7_9EURY</name>
<dbReference type="EMBL" id="DQUG01000056">
    <property type="protein sequence ID" value="HIP74803.1"/>
    <property type="molecule type" value="Genomic_DNA"/>
</dbReference>
<evidence type="ECO:0000313" key="1">
    <source>
        <dbReference type="EMBL" id="HIP74803.1"/>
    </source>
</evidence>
<evidence type="ECO:0000313" key="2">
    <source>
        <dbReference type="Proteomes" id="UP000649326"/>
    </source>
</evidence>
<sequence>MSEYAAEGLGSIGARIAVIASRIISWLFSLIKPGHKREVQSAAITALTEMAYKTSNRKIVDKIVKGLAEALDEPDDYIRERALRSLERLITKRDMISKQTLSLTLKKLQPLLRDEKLKDTANLVMERILKIAQVDEGMEEVLSYREKLEVNQYDIDDIETLIDSGKQEVVAEMANITRRFSRRLSRCSPPITTQEGWMRSG</sequence>
<organism evidence="1 2">
    <name type="scientific">Thermococcus paralvinellae</name>
    <dbReference type="NCBI Taxonomy" id="582419"/>
    <lineage>
        <taxon>Archaea</taxon>
        <taxon>Methanobacteriati</taxon>
        <taxon>Methanobacteriota</taxon>
        <taxon>Thermococci</taxon>
        <taxon>Thermococcales</taxon>
        <taxon>Thermococcaceae</taxon>
        <taxon>Thermococcus</taxon>
    </lineage>
</organism>
<dbReference type="InterPro" id="IPR011989">
    <property type="entry name" value="ARM-like"/>
</dbReference>
<evidence type="ECO:0008006" key="3">
    <source>
        <dbReference type="Google" id="ProtNLM"/>
    </source>
</evidence>
<proteinExistence type="predicted"/>
<gene>
    <name evidence="1" type="ORF">EYH13_01335</name>
</gene>
<comment type="caution">
    <text evidence="1">The sequence shown here is derived from an EMBL/GenBank/DDBJ whole genome shotgun (WGS) entry which is preliminary data.</text>
</comment>
<dbReference type="Proteomes" id="UP000649326">
    <property type="component" value="Unassembled WGS sequence"/>
</dbReference>
<dbReference type="SUPFAM" id="SSF48371">
    <property type="entry name" value="ARM repeat"/>
    <property type="match status" value="1"/>
</dbReference>